<organism evidence="1 2">
    <name type="scientific">Nonomuraea glycinis</name>
    <dbReference type="NCBI Taxonomy" id="2047744"/>
    <lineage>
        <taxon>Bacteria</taxon>
        <taxon>Bacillati</taxon>
        <taxon>Actinomycetota</taxon>
        <taxon>Actinomycetes</taxon>
        <taxon>Streptosporangiales</taxon>
        <taxon>Streptosporangiaceae</taxon>
        <taxon>Nonomuraea</taxon>
    </lineage>
</organism>
<name>A0A918EBS9_9ACTN</name>
<dbReference type="EMBL" id="BMNK01000027">
    <property type="protein sequence ID" value="GGP17982.1"/>
    <property type="molecule type" value="Genomic_DNA"/>
</dbReference>
<evidence type="ECO:0000313" key="1">
    <source>
        <dbReference type="EMBL" id="GGP17982.1"/>
    </source>
</evidence>
<reference evidence="1" key="2">
    <citation type="submission" date="2020-09" db="EMBL/GenBank/DDBJ databases">
        <authorList>
            <person name="Sun Q."/>
            <person name="Zhou Y."/>
        </authorList>
    </citation>
    <scope>NUCLEOTIDE SEQUENCE</scope>
    <source>
        <strain evidence="1">CGMCC 4.7430</strain>
    </source>
</reference>
<evidence type="ECO:0000313" key="2">
    <source>
        <dbReference type="Proteomes" id="UP000660745"/>
    </source>
</evidence>
<dbReference type="Proteomes" id="UP000660745">
    <property type="component" value="Unassembled WGS sequence"/>
</dbReference>
<protein>
    <submittedName>
        <fullName evidence="1">Uncharacterized protein</fullName>
    </submittedName>
</protein>
<proteinExistence type="predicted"/>
<dbReference type="AlphaFoldDB" id="A0A918EBS9"/>
<comment type="caution">
    <text evidence="1">The sequence shown here is derived from an EMBL/GenBank/DDBJ whole genome shotgun (WGS) entry which is preliminary data.</text>
</comment>
<reference evidence="1" key="1">
    <citation type="journal article" date="2014" name="Int. J. Syst. Evol. Microbiol.">
        <title>Complete genome sequence of Corynebacterium casei LMG S-19264T (=DSM 44701T), isolated from a smear-ripened cheese.</title>
        <authorList>
            <consortium name="US DOE Joint Genome Institute (JGI-PGF)"/>
            <person name="Walter F."/>
            <person name="Albersmeier A."/>
            <person name="Kalinowski J."/>
            <person name="Ruckert C."/>
        </authorList>
    </citation>
    <scope>NUCLEOTIDE SEQUENCE</scope>
    <source>
        <strain evidence="1">CGMCC 4.7430</strain>
    </source>
</reference>
<gene>
    <name evidence="1" type="ORF">GCM10012278_88510</name>
</gene>
<accession>A0A918EBS9</accession>
<keyword evidence="2" id="KW-1185">Reference proteome</keyword>
<sequence length="59" mass="6416">MLLRLAYLTNANLRHFRTAATALVKADRRTDDHSAGAAGPHTGNSRAWDDVKVVIDLTA</sequence>